<gene>
    <name evidence="1" type="ORF">KUCAC02_012391</name>
</gene>
<reference evidence="1" key="1">
    <citation type="submission" date="2022-05" db="EMBL/GenBank/DDBJ databases">
        <title>Chromosome-level genome of Chaenocephalus aceratus.</title>
        <authorList>
            <person name="Park H."/>
        </authorList>
    </citation>
    <scope>NUCLEOTIDE SEQUENCE</scope>
    <source>
        <strain evidence="1">KU_202001</strain>
    </source>
</reference>
<proteinExistence type="predicted"/>
<dbReference type="Proteomes" id="UP001057452">
    <property type="component" value="Chromosome 7"/>
</dbReference>
<accession>A0ACB9XAF5</accession>
<organism evidence="1 2">
    <name type="scientific">Chaenocephalus aceratus</name>
    <name type="common">Blackfin icefish</name>
    <name type="synonym">Chaenichthys aceratus</name>
    <dbReference type="NCBI Taxonomy" id="36190"/>
    <lineage>
        <taxon>Eukaryota</taxon>
        <taxon>Metazoa</taxon>
        <taxon>Chordata</taxon>
        <taxon>Craniata</taxon>
        <taxon>Vertebrata</taxon>
        <taxon>Euteleostomi</taxon>
        <taxon>Actinopterygii</taxon>
        <taxon>Neopterygii</taxon>
        <taxon>Teleostei</taxon>
        <taxon>Neoteleostei</taxon>
        <taxon>Acanthomorphata</taxon>
        <taxon>Eupercaria</taxon>
        <taxon>Perciformes</taxon>
        <taxon>Notothenioidei</taxon>
        <taxon>Channichthyidae</taxon>
        <taxon>Chaenocephalus</taxon>
    </lineage>
</organism>
<dbReference type="EMBL" id="CM043791">
    <property type="protein sequence ID" value="KAI4823836.1"/>
    <property type="molecule type" value="Genomic_DNA"/>
</dbReference>
<name>A0ACB9XAF5_CHAAC</name>
<keyword evidence="2" id="KW-1185">Reference proteome</keyword>
<sequence>MKVTCLRGFNFDFPEYAERSLCTETTSGKSKMAAKRKGGLKLNAICAKLSRQVVFDTSSQNAEGDQSVAENSEHGSSHYDDNETIFPESLEEDQKRREAIEKWVNGEYGDEPPAIRDEEEHEPKVRNDEDAPPQGVYMVRPTGCSDDEDKTEEGEPVTGSQDGSYHDDKEAEERPPKETTYKPPSEAQSRPPPFASTGEASALRDYAANTMNEFLGMFGYNDQQVRDELTKKISFEKLKAATSDLSPLSSEEASRRARFSKYEEYIRKLKAGDALPWPMHASPPKPDDLNPKLAQDKSATMLQTSGCLPGAEAQIYPPSLDHKQPGGPQLGASQPQNPSHIQSMASRASKYDFFIQKLKMGESLQQQNGNAYKRPSKYDLENVKFLHLFKPGEGNPDMGGSIAFKTYKVGRPSKYDVRTIQKPMPGNPEASLMPNILATAPGNLGAPGVPTMGTSGASIAPGLTMDQTGNISFNAADYLKSSFSKTDSITTGTVSSVKNGLPPDKPASDDINLYQKYIARFSGSQHCGHVHCAYQYREHYHCMDPECNYQVSRFTSKQDVIRHYNMHKKRDNSLQHGFMRFSPLDDCSVYYHGCHLNGKSTHYHCMQIACSKVYTSTSDVMTHENFHKKNAQLINDGFQRFRATEDCGTVACQFYGQKTTHFHCRRPGCTFTFKNKCDIEKHKSYHIKDDAYAKDGFKKFYKYEECKYDGCVYSKATNHFHCIRSSCGFTFTSTSQMTSHKRKHERRHIRSSGVMGLSSAYMVPKDEAEESSNDDLMDFSNISSKNSSLSASPTTQQSTTMSHLLAMPTTIVSSSATSGHALKPTSSLPSAGQRMSSLLSQTLPSNMPVGLSLSNSGMASSNPFFPLIPRMSHQPPLAAASLMSAVTSGAHSMPTDSMTQGFSTVGADGSMASTPTSFTTASIMEKISASKGLISPMMARLAAAALKPSNHLDKGNGQSASASQFNLVQVKQEPLDVNSGASQDSTQEHSLDLSKKDHSNESNGHPVPGNTSLLSSLMNKMSHVNPALFNAMNLKTELEAGQGNPSEAAYYLNRVLKRPMPEKPSEIWRTYLRRFDTDDYCESQCDFLQKVHFHCLVEDCCALFSTVDGAIKHATFHLRAHLKVKSEPQYGEGRDSSEGASLPAGPVSTANNPSMDGAHLTSSGGYSSPPPSLLAWKQLTGSIPQMSASMPNLPVNSPLATTSLENAKPQVKPGFLQFQENDPCLATDCKYSNKFHFHCLFGNCKYVCKTSGKAESHCLDHINPNNHLVNVRDQFAYYSLQCLCPNQHCEFRMRGHYHCLRTGCFFVTNITTKLPWHVKKHEKAERRAANGFKYFTKREECGRLGCKYNQVNSHFHCIRDGCQFSFLLKHQMTSHARKHMRRMLGKNFDRTPSQVMPLSQRADGSGMMGTHPGMNSSFSSGLMDETDDYMDYMGGGGSPLGLSSESSNQDRSGTSTPAGNDSSPAGNTISIPTAAGAKKRFWIIEDMSPYGKRRKTASSRKMLDEGMMLEGFRRYDLYENCKDPGCQFSLKVTHYHCTRENCGYKFCGRTHMYKHAQHHDRVDNLVLDDFKRFKSALSCNFPDCQFSGNSTHFHCLRCGFRCTDSTKVTAHRKHHGKQDVITAAGFCQFSSSVDCEVPDCKYKLKCSHFHCTFPECKHTVVGMSQMDSHKRKHEKQERGDLPSVSPKQEVLHHLGGSLSAPPTSMNLSTSSPSDFQALSRSINSSVPSMLYPTGGLGSEYSHMYAPSSLSLDGSLNLSTDPSSCLFFLKNAAGLGLSDSLDLSTRMHHNAARSNQVAAAPQDDTTGTSGEAEDDLSPEEEARPGEEEDEEEEEEDEEEAEEEAELNTDSNDDSMAEAEGEKDNGQSSDASVNHTDASRVGKQDVDP</sequence>
<protein>
    <submittedName>
        <fullName evidence="1">Uncharacterized protein</fullName>
    </submittedName>
</protein>
<evidence type="ECO:0000313" key="2">
    <source>
        <dbReference type="Proteomes" id="UP001057452"/>
    </source>
</evidence>
<comment type="caution">
    <text evidence="1">The sequence shown here is derived from an EMBL/GenBank/DDBJ whole genome shotgun (WGS) entry which is preliminary data.</text>
</comment>
<evidence type="ECO:0000313" key="1">
    <source>
        <dbReference type="EMBL" id="KAI4823836.1"/>
    </source>
</evidence>